<dbReference type="EMBL" id="FOMH01000007">
    <property type="protein sequence ID" value="SFD35535.1"/>
    <property type="molecule type" value="Genomic_DNA"/>
</dbReference>
<organism evidence="2 3">
    <name type="scientific">Flavobacterium phragmitis</name>
    <dbReference type="NCBI Taxonomy" id="739143"/>
    <lineage>
        <taxon>Bacteria</taxon>
        <taxon>Pseudomonadati</taxon>
        <taxon>Bacteroidota</taxon>
        <taxon>Flavobacteriia</taxon>
        <taxon>Flavobacteriales</taxon>
        <taxon>Flavobacteriaceae</taxon>
        <taxon>Flavobacterium</taxon>
    </lineage>
</organism>
<dbReference type="AlphaFoldDB" id="A0A1I1RMJ2"/>
<name>A0A1I1RMJ2_9FLAO</name>
<dbReference type="Proteomes" id="UP000199672">
    <property type="component" value="Unassembled WGS sequence"/>
</dbReference>
<evidence type="ECO:0008006" key="4">
    <source>
        <dbReference type="Google" id="ProtNLM"/>
    </source>
</evidence>
<proteinExistence type="predicted"/>
<evidence type="ECO:0000313" key="3">
    <source>
        <dbReference type="Proteomes" id="UP000199672"/>
    </source>
</evidence>
<dbReference type="STRING" id="739143.SAMN05216297_10763"/>
<protein>
    <recommendedName>
        <fullName evidence="4">DUF4468 domain-containing protein</fullName>
    </recommendedName>
</protein>
<gene>
    <name evidence="2" type="ORF">SAMN05216297_10763</name>
</gene>
<feature type="chain" id="PRO_5011623757" description="DUF4468 domain-containing protein" evidence="1">
    <location>
        <begin position="22"/>
        <end position="202"/>
    </location>
</feature>
<sequence>MFCKMKFYCVFFFLVISKCFGQDFSEMNKVLEISDSIENQKEIRIYKDYSIGNRIILFRMFNDEANEWIVQKFWYQKDFKSVTKIDEFRFPKEAIGKLKPKNAHLIWLNLLLCNVEYLTSQTNIDYKLKDAKIVFEDGEFGISKNKKHAIDGESYRVFIKNETIKNEFSFDNPSFYLKYYPTVDELISYNELLSVIKKDFDF</sequence>
<keyword evidence="3" id="KW-1185">Reference proteome</keyword>
<accession>A0A1I1RMJ2</accession>
<reference evidence="3" key="1">
    <citation type="submission" date="2016-10" db="EMBL/GenBank/DDBJ databases">
        <authorList>
            <person name="Varghese N."/>
            <person name="Submissions S."/>
        </authorList>
    </citation>
    <scope>NUCLEOTIDE SEQUENCE [LARGE SCALE GENOMIC DNA]</scope>
    <source>
        <strain evidence="3">CGMCC 1.10370</strain>
    </source>
</reference>
<keyword evidence="1" id="KW-0732">Signal</keyword>
<evidence type="ECO:0000313" key="2">
    <source>
        <dbReference type="EMBL" id="SFD35535.1"/>
    </source>
</evidence>
<feature type="signal peptide" evidence="1">
    <location>
        <begin position="1"/>
        <end position="21"/>
    </location>
</feature>
<evidence type="ECO:0000256" key="1">
    <source>
        <dbReference type="SAM" id="SignalP"/>
    </source>
</evidence>